<dbReference type="Proteomes" id="UP001240171">
    <property type="component" value="Unassembled WGS sequence"/>
</dbReference>
<dbReference type="Gene3D" id="3.40.50.720">
    <property type="entry name" value="NAD(P)-binding Rossmann-like Domain"/>
    <property type="match status" value="1"/>
</dbReference>
<dbReference type="PRINTS" id="PR00080">
    <property type="entry name" value="SDRFAMILY"/>
</dbReference>
<comment type="caution">
    <text evidence="3">The sequence shown here is derived from an EMBL/GenBank/DDBJ whole genome shotgun (WGS) entry which is preliminary data.</text>
</comment>
<dbReference type="Pfam" id="PF13561">
    <property type="entry name" value="adh_short_C2"/>
    <property type="match status" value="1"/>
</dbReference>
<dbReference type="PRINTS" id="PR00081">
    <property type="entry name" value="GDHRDH"/>
</dbReference>
<proteinExistence type="inferred from homology"/>
<dbReference type="InterPro" id="IPR036291">
    <property type="entry name" value="NAD(P)-bd_dom_sf"/>
</dbReference>
<accession>A0ABT9C8S1</accession>
<dbReference type="CDD" id="cd05233">
    <property type="entry name" value="SDR_c"/>
    <property type="match status" value="1"/>
</dbReference>
<dbReference type="InterPro" id="IPR002347">
    <property type="entry name" value="SDR_fam"/>
</dbReference>
<dbReference type="EMBL" id="JAUQTB010000002">
    <property type="protein sequence ID" value="MDO7905658.1"/>
    <property type="molecule type" value="Genomic_DNA"/>
</dbReference>
<protein>
    <submittedName>
        <fullName evidence="3">SDR family oxidoreductase</fullName>
    </submittedName>
</protein>
<comment type="similarity">
    <text evidence="1">Belongs to the short-chain dehydrogenases/reductases (SDR) family.</text>
</comment>
<dbReference type="SUPFAM" id="SSF51735">
    <property type="entry name" value="NAD(P)-binding Rossmann-fold domains"/>
    <property type="match status" value="1"/>
</dbReference>
<dbReference type="PROSITE" id="PS00061">
    <property type="entry name" value="ADH_SHORT"/>
    <property type="match status" value="1"/>
</dbReference>
<keyword evidence="4" id="KW-1185">Reference proteome</keyword>
<evidence type="ECO:0000313" key="4">
    <source>
        <dbReference type="Proteomes" id="UP001240171"/>
    </source>
</evidence>
<dbReference type="PANTHER" id="PTHR42760">
    <property type="entry name" value="SHORT-CHAIN DEHYDROGENASES/REDUCTASES FAMILY MEMBER"/>
    <property type="match status" value="1"/>
</dbReference>
<evidence type="ECO:0000256" key="1">
    <source>
        <dbReference type="ARBA" id="ARBA00006484"/>
    </source>
</evidence>
<keyword evidence="2" id="KW-0560">Oxidoreductase</keyword>
<evidence type="ECO:0000256" key="2">
    <source>
        <dbReference type="ARBA" id="ARBA00023002"/>
    </source>
</evidence>
<dbReference type="InterPro" id="IPR020904">
    <property type="entry name" value="Sc_DH/Rdtase_CS"/>
</dbReference>
<sequence length="252" mass="27671">MSEYNYSGLTAMITGAGSGIGRNLSLAYAREGAQVILIDRHKEGLQETQDLLKQHGLVSDIYVVDVSQPQEIEELFRELERQERKLDILINNAGFGIFKPMHELTLDEWDSVINTNLRGTFLCSREAAVLMRRHGGGSIVNMSSTRAGMSEPNSESYAASKGGILSLTHALALSLGPDHIMVNAVSPGWIETGDYRALREEDHAQHPAGRVGRTEDIARACLYLTHPANDFVTGANLVVDGGMTRKMIYVED</sequence>
<organism evidence="3 4">
    <name type="scientific">Paenibacillus lacisoli</name>
    <dbReference type="NCBI Taxonomy" id="3064525"/>
    <lineage>
        <taxon>Bacteria</taxon>
        <taxon>Bacillati</taxon>
        <taxon>Bacillota</taxon>
        <taxon>Bacilli</taxon>
        <taxon>Bacillales</taxon>
        <taxon>Paenibacillaceae</taxon>
        <taxon>Paenibacillus</taxon>
    </lineage>
</organism>
<dbReference type="RefSeq" id="WP_305022862.1">
    <property type="nucleotide sequence ID" value="NZ_JAUQTB010000002.1"/>
</dbReference>
<reference evidence="3 4" key="1">
    <citation type="submission" date="2023-07" db="EMBL/GenBank/DDBJ databases">
        <title>Paenibacillus sp. JX-17 nov. isolated from soil.</title>
        <authorList>
            <person name="Wan Y."/>
            <person name="Liu B."/>
        </authorList>
    </citation>
    <scope>NUCLEOTIDE SEQUENCE [LARGE SCALE GENOMIC DNA]</scope>
    <source>
        <strain evidence="3 4">JX-17</strain>
    </source>
</reference>
<evidence type="ECO:0000313" key="3">
    <source>
        <dbReference type="EMBL" id="MDO7905658.1"/>
    </source>
</evidence>
<gene>
    <name evidence="3" type="ORF">Q5741_04435</name>
</gene>
<name>A0ABT9C8S1_9BACL</name>
<dbReference type="PANTHER" id="PTHR42760:SF115">
    <property type="entry name" value="3-OXOACYL-[ACYL-CARRIER-PROTEIN] REDUCTASE FABG"/>
    <property type="match status" value="1"/>
</dbReference>